<dbReference type="SUPFAM" id="SSF54001">
    <property type="entry name" value="Cysteine proteinases"/>
    <property type="match status" value="1"/>
</dbReference>
<name>A0A026WA57_OOCBI</name>
<dbReference type="InterPro" id="IPR038765">
    <property type="entry name" value="Papain-like_cys_pep_sf"/>
</dbReference>
<dbReference type="AlphaFoldDB" id="A0A026WA57"/>
<evidence type="ECO:0000313" key="1">
    <source>
        <dbReference type="EMBL" id="EZA52863.1"/>
    </source>
</evidence>
<accession>A0A026WA57</accession>
<dbReference type="OrthoDB" id="7701631at2759"/>
<proteinExistence type="predicted"/>
<feature type="non-terminal residue" evidence="1">
    <location>
        <position position="1"/>
    </location>
</feature>
<sequence>SLEKSLFFRSPSYHIRCKDPCLGKYTLFKEPGIYIFIELDIRPNLQSNSLSCMLDRMPTTLGLQCDENTIEYRLIGVIDYTSGHYIAYCLRSNGFWQMYDDLRTNGKPTETEVPVNNANSKAESDNVDWTEEYRDNKNRIHGIGKRGRIVRITMFSRFLVTEVIPLTQALTLETLQIMAEKIVYGKNTIGYDRYIELVPKNVHENIRGHLQNI</sequence>
<gene>
    <name evidence="1" type="ORF">X777_07982</name>
</gene>
<dbReference type="Proteomes" id="UP000053097">
    <property type="component" value="Unassembled WGS sequence"/>
</dbReference>
<evidence type="ECO:0000313" key="2">
    <source>
        <dbReference type="Proteomes" id="UP000053097"/>
    </source>
</evidence>
<keyword evidence="2" id="KW-1185">Reference proteome</keyword>
<dbReference type="EMBL" id="KK107311">
    <property type="protein sequence ID" value="EZA52863.1"/>
    <property type="molecule type" value="Genomic_DNA"/>
</dbReference>
<evidence type="ECO:0008006" key="3">
    <source>
        <dbReference type="Google" id="ProtNLM"/>
    </source>
</evidence>
<dbReference type="Gene3D" id="3.90.70.10">
    <property type="entry name" value="Cysteine proteinases"/>
    <property type="match status" value="1"/>
</dbReference>
<organism evidence="1 2">
    <name type="scientific">Ooceraea biroi</name>
    <name type="common">Clonal raider ant</name>
    <name type="synonym">Cerapachys biroi</name>
    <dbReference type="NCBI Taxonomy" id="2015173"/>
    <lineage>
        <taxon>Eukaryota</taxon>
        <taxon>Metazoa</taxon>
        <taxon>Ecdysozoa</taxon>
        <taxon>Arthropoda</taxon>
        <taxon>Hexapoda</taxon>
        <taxon>Insecta</taxon>
        <taxon>Pterygota</taxon>
        <taxon>Neoptera</taxon>
        <taxon>Endopterygota</taxon>
        <taxon>Hymenoptera</taxon>
        <taxon>Apocrita</taxon>
        <taxon>Aculeata</taxon>
        <taxon>Formicoidea</taxon>
        <taxon>Formicidae</taxon>
        <taxon>Dorylinae</taxon>
        <taxon>Ooceraea</taxon>
    </lineage>
</organism>
<reference evidence="1 2" key="1">
    <citation type="journal article" date="2014" name="Curr. Biol.">
        <title>The genome of the clonal raider ant Cerapachys biroi.</title>
        <authorList>
            <person name="Oxley P.R."/>
            <person name="Ji L."/>
            <person name="Fetter-Pruneda I."/>
            <person name="McKenzie S.K."/>
            <person name="Li C."/>
            <person name="Hu H."/>
            <person name="Zhang G."/>
            <person name="Kronauer D.J."/>
        </authorList>
    </citation>
    <scope>NUCLEOTIDE SEQUENCE [LARGE SCALE GENOMIC DNA]</scope>
</reference>
<protein>
    <recommendedName>
        <fullName evidence="3">USP domain-containing protein</fullName>
    </recommendedName>
</protein>